<dbReference type="Proteomes" id="UP000821865">
    <property type="component" value="Chromosome 9"/>
</dbReference>
<gene>
    <name evidence="1" type="ORF">HPB49_022389</name>
</gene>
<reference evidence="1" key="1">
    <citation type="submission" date="2020-05" db="EMBL/GenBank/DDBJ databases">
        <title>Large-scale comparative analyses of tick genomes elucidate their genetic diversity and vector capacities.</title>
        <authorList>
            <person name="Jia N."/>
            <person name="Wang J."/>
            <person name="Shi W."/>
            <person name="Du L."/>
            <person name="Sun Y."/>
            <person name="Zhan W."/>
            <person name="Jiang J."/>
            <person name="Wang Q."/>
            <person name="Zhang B."/>
            <person name="Ji P."/>
            <person name="Sakyi L.B."/>
            <person name="Cui X."/>
            <person name="Yuan T."/>
            <person name="Jiang B."/>
            <person name="Yang W."/>
            <person name="Lam T.T.-Y."/>
            <person name="Chang Q."/>
            <person name="Ding S."/>
            <person name="Wang X."/>
            <person name="Zhu J."/>
            <person name="Ruan X."/>
            <person name="Zhao L."/>
            <person name="Wei J."/>
            <person name="Que T."/>
            <person name="Du C."/>
            <person name="Cheng J."/>
            <person name="Dai P."/>
            <person name="Han X."/>
            <person name="Huang E."/>
            <person name="Gao Y."/>
            <person name="Liu J."/>
            <person name="Shao H."/>
            <person name="Ye R."/>
            <person name="Li L."/>
            <person name="Wei W."/>
            <person name="Wang X."/>
            <person name="Wang C."/>
            <person name="Yang T."/>
            <person name="Huo Q."/>
            <person name="Li W."/>
            <person name="Guo W."/>
            <person name="Chen H."/>
            <person name="Zhou L."/>
            <person name="Ni X."/>
            <person name="Tian J."/>
            <person name="Zhou Y."/>
            <person name="Sheng Y."/>
            <person name="Liu T."/>
            <person name="Pan Y."/>
            <person name="Xia L."/>
            <person name="Li J."/>
            <person name="Zhao F."/>
            <person name="Cao W."/>
        </authorList>
    </citation>
    <scope>NUCLEOTIDE SEQUENCE</scope>
    <source>
        <strain evidence="1">Dsil-2018</strain>
    </source>
</reference>
<evidence type="ECO:0000313" key="2">
    <source>
        <dbReference type="Proteomes" id="UP000821865"/>
    </source>
</evidence>
<protein>
    <submittedName>
        <fullName evidence="1">Uncharacterized protein</fullName>
    </submittedName>
</protein>
<name>A0ACB8C5N8_DERSI</name>
<accession>A0ACB8C5N8</accession>
<proteinExistence type="predicted"/>
<comment type="caution">
    <text evidence="1">The sequence shown here is derived from an EMBL/GenBank/DDBJ whole genome shotgun (WGS) entry which is preliminary data.</text>
</comment>
<evidence type="ECO:0000313" key="1">
    <source>
        <dbReference type="EMBL" id="KAH7934172.1"/>
    </source>
</evidence>
<sequence length="746" mass="80831">MIDPLQRQRFWVCLVLLIVKRESYACSNNFEPENINGPEKRPLDTLRLYYSVRRLALHHRSAPTDIRRCYQAEPRRAQLLQLGHRYPQLMESSSAGQCTASPDSAIADVNSASAASAGGEPSSHRGGDNAGAADTATSTSGRTSDSARSASGTGGGEQVPHQMTHSYSLSAIPTDQGHRDKKRSTARSSLPTGYSEASYRNEDYAPRQSPQQQQFAAHQQMDSLPRPYPPQSKSYGYAPKDLARSMGSTALQREDSSRGYAMESSMAKGDPGRAVRIDYRAPVPHGMSRSLPKQSYFPDEEGERVYYPSRSAVCLQDVPQKQQYAEPYYTPHMHRKADPGGRVSSSSSFKPKRVVDDRHAEQRYYAPYSAGLVHPMVAYDDLEYRKKMAAYTGDQRWMYNRYQTHHQQYAVHMMQEAGGNEACREAGDTVVVKSSGDSGGEVSKYAAMSQQKLTPEDVSSMYVIVRDAQTGTDTPLPATVDIDESPPPSKAAEMPLLGEVAARRNQEASGSSSSSSSSEDEEESSSSESSSSSVTPVNPAPTAEDFMTPESRTSGDVGPGEVSVEDNRSLLSSNTNMVTPLLRPLLPERAGRTATKDKMEHLCLAVNVILFSVLAGVVAAFIVQQTTTVKTLAASAYAAAGEGTCGLSLQRKLSGECTAHKAARKVPTACRARWAFHNESRSPRTIACSVYSTGALLIKQARRQRGGGGSFRVSGLSINAHMKGAQPAPPPPLAGSTGFFVLARGV</sequence>
<dbReference type="EMBL" id="CM023478">
    <property type="protein sequence ID" value="KAH7934172.1"/>
    <property type="molecule type" value="Genomic_DNA"/>
</dbReference>
<organism evidence="1 2">
    <name type="scientific">Dermacentor silvarum</name>
    <name type="common">Tick</name>
    <dbReference type="NCBI Taxonomy" id="543639"/>
    <lineage>
        <taxon>Eukaryota</taxon>
        <taxon>Metazoa</taxon>
        <taxon>Ecdysozoa</taxon>
        <taxon>Arthropoda</taxon>
        <taxon>Chelicerata</taxon>
        <taxon>Arachnida</taxon>
        <taxon>Acari</taxon>
        <taxon>Parasitiformes</taxon>
        <taxon>Ixodida</taxon>
        <taxon>Ixodoidea</taxon>
        <taxon>Ixodidae</taxon>
        <taxon>Rhipicephalinae</taxon>
        <taxon>Dermacentor</taxon>
    </lineage>
</organism>
<keyword evidence="2" id="KW-1185">Reference proteome</keyword>